<sequence length="188" mass="22046">MSDRIVDFNELKNKARDKDIDKFESYIYDLYYSVAQGKMSMMDLSREITKYMNENNISQEKFLNIQTEMLKRYGFDMGDIEGQMKNLGIDMSNLGIQGGDYENLRKTLSFQEKYKGKVKTSTVTTYFIKNEKNDIELILENNKVLITSPKNIDLQDSELNEFLCSYKKTLSDDLLDIRICENVGQYNY</sequence>
<dbReference type="Pfam" id="PF12983">
    <property type="entry name" value="DUF3867"/>
    <property type="match status" value="1"/>
</dbReference>
<dbReference type="EMBL" id="CP010994">
    <property type="protein sequence ID" value="AMN36804.1"/>
    <property type="molecule type" value="Genomic_DNA"/>
</dbReference>
<dbReference type="InterPro" id="IPR024218">
    <property type="entry name" value="DUF3867"/>
</dbReference>
<gene>
    <name evidence="1" type="ORF">JFP838_13970</name>
</gene>
<proteinExistence type="predicted"/>
<accession>A0A127ELG2</accession>
<dbReference type="PATRIC" id="fig|1502.177.peg.2817"/>
<dbReference type="Proteomes" id="UP000070260">
    <property type="component" value="Chromosome"/>
</dbReference>
<dbReference type="OrthoDB" id="1754214at2"/>
<evidence type="ECO:0000313" key="2">
    <source>
        <dbReference type="Proteomes" id="UP000070260"/>
    </source>
</evidence>
<dbReference type="RefSeq" id="WP_061429188.1">
    <property type="nucleotide sequence ID" value="NZ_CABPRK010000004.1"/>
</dbReference>
<organism evidence="1 2">
    <name type="scientific">Clostridium perfringens</name>
    <dbReference type="NCBI Taxonomy" id="1502"/>
    <lineage>
        <taxon>Bacteria</taxon>
        <taxon>Bacillati</taxon>
        <taxon>Bacillota</taxon>
        <taxon>Clostridia</taxon>
        <taxon>Eubacteriales</taxon>
        <taxon>Clostridiaceae</taxon>
        <taxon>Clostridium</taxon>
    </lineage>
</organism>
<name>A0A127ELG2_CLOPF</name>
<reference evidence="1 2" key="1">
    <citation type="journal article" date="2016" name="PLoS ONE">
        <title>Plasmid Characterization and Chromosome Analysis of Two netF+ Clostridium perfringens Isolates Associated with Foal and Canine Necrotizing Enteritis.</title>
        <authorList>
            <person name="Mehdizadeh Gohari I."/>
            <person name="Kropinski A.M."/>
            <person name="Weese S.J."/>
            <person name="Parreira V.R."/>
            <person name="Whitehead A.E."/>
            <person name="Boerlin P."/>
            <person name="Prescott J.F."/>
        </authorList>
    </citation>
    <scope>NUCLEOTIDE SEQUENCE [LARGE SCALE GENOMIC DNA]</scope>
    <source>
        <strain evidence="1 2">JP838</strain>
    </source>
</reference>
<evidence type="ECO:0000313" key="1">
    <source>
        <dbReference type="EMBL" id="AMN36804.1"/>
    </source>
</evidence>
<dbReference type="AlphaFoldDB" id="A0A127ELG2"/>
<protein>
    <submittedName>
        <fullName evidence="1">Toxin-antitoxin system toxin component, PIN family protein</fullName>
    </submittedName>
</protein>